<dbReference type="AlphaFoldDB" id="A0AAD2JV41"/>
<dbReference type="PANTHER" id="PTHR10953:SF3">
    <property type="entry name" value="UBIQUITIN-LIKE MODIFIER-ACTIVATING ENZYME ATG7"/>
    <property type="match status" value="1"/>
</dbReference>
<comment type="subunit">
    <text evidence="7">Homodimer.</text>
</comment>
<evidence type="ECO:0000259" key="8">
    <source>
        <dbReference type="Pfam" id="PF00899"/>
    </source>
</evidence>
<evidence type="ECO:0000256" key="4">
    <source>
        <dbReference type="ARBA" id="ARBA00022927"/>
    </source>
</evidence>
<keyword evidence="5 7" id="KW-0072">Autophagy</keyword>
<reference evidence="10" key="1">
    <citation type="submission" date="2023-11" db="EMBL/GenBank/DDBJ databases">
        <authorList>
            <person name="De Vega J J."/>
            <person name="De Vega J J."/>
        </authorList>
    </citation>
    <scope>NUCLEOTIDE SEQUENCE</scope>
</reference>
<comment type="function">
    <text evidence="7">E1-like activating enzyme involved in the 2 ubiquitin-like systems required for cytoplasm to vacuole transport (Cvt) and autophagy. Activates ATG12 for its conjugation with ATG5 and ATG8 for its conjugation with phosphatidylethanolamine. Both systems are needed for the ATG8 association to Cvt vesicles and autophagosomes membranes. Autophagy is essential for maintenance of amino acid levels and protein synthesis under nitrogen starvation. Required for selective autophagic degradation of the nucleus (nucleophagy) as well as for mitophagy which contributes to regulate mitochondrial quantity and quality by eliminating the mitochondria to a basal level to fulfill cellular energy requirements and preventing excess ROS production.</text>
</comment>
<evidence type="ECO:0000256" key="7">
    <source>
        <dbReference type="RuleBase" id="RU366022"/>
    </source>
</evidence>
<keyword evidence="7" id="KW-0963">Cytoplasm</keyword>
<comment type="subcellular location">
    <subcellularLocation>
        <location evidence="7">Cytoplasm</location>
    </subcellularLocation>
    <subcellularLocation>
        <location evidence="7">Preautophagosomal structure</location>
    </subcellularLocation>
</comment>
<dbReference type="GO" id="GO:0000422">
    <property type="term" value="P:autophagy of mitochondrion"/>
    <property type="evidence" value="ECO:0007669"/>
    <property type="project" value="TreeGrafter"/>
</dbReference>
<evidence type="ECO:0000259" key="9">
    <source>
        <dbReference type="Pfam" id="PF16420"/>
    </source>
</evidence>
<feature type="active site" description="Glycyl thioester intermediate" evidence="6">
    <location>
        <position position="552"/>
    </location>
</feature>
<organism evidence="10 11">
    <name type="scientific">Mycena citricolor</name>
    <dbReference type="NCBI Taxonomy" id="2018698"/>
    <lineage>
        <taxon>Eukaryota</taxon>
        <taxon>Fungi</taxon>
        <taxon>Dikarya</taxon>
        <taxon>Basidiomycota</taxon>
        <taxon>Agaricomycotina</taxon>
        <taxon>Agaricomycetes</taxon>
        <taxon>Agaricomycetidae</taxon>
        <taxon>Agaricales</taxon>
        <taxon>Marasmiineae</taxon>
        <taxon>Mycenaceae</taxon>
        <taxon>Mycena</taxon>
    </lineage>
</organism>
<proteinExistence type="inferred from homology"/>
<dbReference type="InterPro" id="IPR042522">
    <property type="entry name" value="Atg7_N_1"/>
</dbReference>
<evidence type="ECO:0000256" key="6">
    <source>
        <dbReference type="PIRSR" id="PIRSR606285-1"/>
    </source>
</evidence>
<protein>
    <recommendedName>
        <fullName evidence="2 7">Ubiquitin-like modifier-activating enzyme ATG7</fullName>
    </recommendedName>
    <alternativeName>
        <fullName evidence="7">Autophagy-related protein 7</fullName>
    </alternativeName>
</protein>
<dbReference type="CDD" id="cd01486">
    <property type="entry name" value="Apg7"/>
    <property type="match status" value="1"/>
</dbReference>
<dbReference type="GO" id="GO:0019779">
    <property type="term" value="F:Atg8 activating enzyme activity"/>
    <property type="evidence" value="ECO:0007669"/>
    <property type="project" value="TreeGrafter"/>
</dbReference>
<dbReference type="InterPro" id="IPR006285">
    <property type="entry name" value="Atg7"/>
</dbReference>
<dbReference type="GO" id="GO:0000407">
    <property type="term" value="C:phagophore assembly site"/>
    <property type="evidence" value="ECO:0007669"/>
    <property type="project" value="UniProtKB-SubCell"/>
</dbReference>
<name>A0AAD2JV41_9AGAR</name>
<dbReference type="EMBL" id="CAVNYO010000005">
    <property type="protein sequence ID" value="CAK5262014.1"/>
    <property type="molecule type" value="Genomic_DNA"/>
</dbReference>
<feature type="domain" description="Ubiquitin-like modifier-activating enzyme Atg7 N-terminal" evidence="9">
    <location>
        <begin position="4"/>
        <end position="312"/>
    </location>
</feature>
<evidence type="ECO:0000313" key="10">
    <source>
        <dbReference type="EMBL" id="CAK5262014.1"/>
    </source>
</evidence>
<dbReference type="InterPro" id="IPR032197">
    <property type="entry name" value="Atg7_N"/>
</dbReference>
<dbReference type="Gene3D" id="3.40.140.70">
    <property type="entry name" value="Ubiquitin-like modifier-activating enzyme ATG7 N-terminal domain"/>
    <property type="match status" value="1"/>
</dbReference>
<accession>A0AAD2JV41</accession>
<dbReference type="Proteomes" id="UP001295794">
    <property type="component" value="Unassembled WGS sequence"/>
</dbReference>
<dbReference type="FunFam" id="3.40.50.720:FF:000243">
    <property type="entry name" value="Ubiquitin-like modifier-activating enzyme ATG7"/>
    <property type="match status" value="1"/>
</dbReference>
<dbReference type="GO" id="GO:0019778">
    <property type="term" value="F:Atg12 activating enzyme activity"/>
    <property type="evidence" value="ECO:0007669"/>
    <property type="project" value="TreeGrafter"/>
</dbReference>
<dbReference type="Pfam" id="PF16420">
    <property type="entry name" value="ATG7_N"/>
    <property type="match status" value="1"/>
</dbReference>
<dbReference type="Gene3D" id="3.40.140.100">
    <property type="entry name" value="Ubiquitin-like modifier-activating enzyme ATG7 C-terminal domain"/>
    <property type="match status" value="1"/>
</dbReference>
<feature type="domain" description="THIF-type NAD/FAD binding fold" evidence="8">
    <location>
        <begin position="329"/>
        <end position="581"/>
    </location>
</feature>
<dbReference type="InterPro" id="IPR035985">
    <property type="entry name" value="Ubiquitin-activating_enz"/>
</dbReference>
<keyword evidence="3 7" id="KW-0813">Transport</keyword>
<dbReference type="Gene3D" id="3.40.50.720">
    <property type="entry name" value="NAD(P)-binding Rossmann-like Domain"/>
    <property type="match status" value="1"/>
</dbReference>
<comment type="caution">
    <text evidence="10">The sequence shown here is derived from an EMBL/GenBank/DDBJ whole genome shotgun (WGS) entry which is preliminary data.</text>
</comment>
<dbReference type="InterPro" id="IPR045886">
    <property type="entry name" value="ThiF/MoeB/HesA"/>
</dbReference>
<evidence type="ECO:0000256" key="3">
    <source>
        <dbReference type="ARBA" id="ARBA00022448"/>
    </source>
</evidence>
<dbReference type="GO" id="GO:0006995">
    <property type="term" value="P:cellular response to nitrogen starvation"/>
    <property type="evidence" value="ECO:0007669"/>
    <property type="project" value="TreeGrafter"/>
</dbReference>
<dbReference type="GO" id="GO:0015031">
    <property type="term" value="P:protein transport"/>
    <property type="evidence" value="ECO:0007669"/>
    <property type="project" value="UniProtKB-UniRule"/>
</dbReference>
<evidence type="ECO:0000313" key="11">
    <source>
        <dbReference type="Proteomes" id="UP001295794"/>
    </source>
</evidence>
<dbReference type="FunFam" id="3.40.140.70:FF:000001">
    <property type="entry name" value="Ubiquitin-like modifier-activating enzyme atg7"/>
    <property type="match status" value="1"/>
</dbReference>
<comment type="similarity">
    <text evidence="1 7">Belongs to the ATG7 family.</text>
</comment>
<dbReference type="InterPro" id="IPR042523">
    <property type="entry name" value="Atg7_N_2"/>
</dbReference>
<dbReference type="InterPro" id="IPR000594">
    <property type="entry name" value="ThiF_NAD_FAD-bd"/>
</dbReference>
<dbReference type="SUPFAM" id="SSF69572">
    <property type="entry name" value="Activating enzymes of the ubiquitin-like proteins"/>
    <property type="match status" value="1"/>
</dbReference>
<evidence type="ECO:0000256" key="2">
    <source>
        <dbReference type="ARBA" id="ARBA00017647"/>
    </source>
</evidence>
<evidence type="ECO:0000256" key="1">
    <source>
        <dbReference type="ARBA" id="ARBA00010931"/>
    </source>
</evidence>
<dbReference type="NCBIfam" id="TIGR01381">
    <property type="entry name" value="E1_like_apg7"/>
    <property type="match status" value="1"/>
</dbReference>
<gene>
    <name evidence="10" type="ORF">MYCIT1_LOCUS403</name>
</gene>
<dbReference type="Pfam" id="PF00899">
    <property type="entry name" value="ThiF"/>
    <property type="match status" value="1"/>
</dbReference>
<keyword evidence="11" id="KW-1185">Reference proteome</keyword>
<dbReference type="PANTHER" id="PTHR10953">
    <property type="entry name" value="UBIQUITIN-ACTIVATING ENZYME E1"/>
    <property type="match status" value="1"/>
</dbReference>
<keyword evidence="4 7" id="KW-0653">Protein transport</keyword>
<dbReference type="GO" id="GO:0034727">
    <property type="term" value="P:piecemeal microautophagy of the nucleus"/>
    <property type="evidence" value="ECO:0007669"/>
    <property type="project" value="TreeGrafter"/>
</dbReference>
<evidence type="ECO:0000256" key="5">
    <source>
        <dbReference type="ARBA" id="ARBA00023006"/>
    </source>
</evidence>
<dbReference type="GO" id="GO:0032446">
    <property type="term" value="P:protein modification by small protein conjugation"/>
    <property type="evidence" value="ECO:0007669"/>
    <property type="project" value="TreeGrafter"/>
</dbReference>
<sequence length="689" mass="75324">MPIVQFAPFASLVQPAFWHELTSLKIDVLRLSDEALPITGSYSVGRSVTDRETGNEIALGCNLSVGAESFHKNSQPASGAYLVKGHFKNFNTIEDFKSADKTALFNQEAEKMWEKILTSRDTSELNNFLLITYADLKKYKYYYWFAFPAFVAKPAWEIEEPGWKPASEALAQDSLSSIHAQLRASPLSFFLVRSGAEIAPVESYASFFANVPPEEQIIGFVDPSANPNNPGWPLRNLLAYLRALYPATTNIVKVLCWRDAEVPTASASWKSRIGVVHAETGTSETSRPSAVGWEKNPQGKLAPRMADLAPMMDPVRLADQAVDLNLKLMRWRILPSLDLEKISSTKCLLLGAGTLGCYVARTLMGWGVRNITLVDSGKVSFSNPVRQPLFEFEDCVNGGKPKAECAADRLKKIFPGIVSVLFMGFMNCINTARQNAAGHTLSIPMPGHPVPPVSVAQAKEDVRRLEELIDSHDAVFLLMDSRESRWLPTVISSAKGKIVLNAALGFDSFLVMRHGVRHSSLRPGATQLGCYYCNDIVAPADSLTDRTLDEMCTVTRPGLAPIAASTAVELLASVLQHPDANHAGAPPPNSDPSALVGGGVLGLVPHQLRGFLAQFRNLHIVGAAYDKCTGCSETVLKAYESQGFDMILNALNDDKYLQKLTGLDQLYAEGEKALEDVDWDVDDGGDDDF</sequence>
<keyword evidence="7" id="KW-0833">Ubl conjugation pathway</keyword>
<dbReference type="GO" id="GO:0000045">
    <property type="term" value="P:autophagosome assembly"/>
    <property type="evidence" value="ECO:0007669"/>
    <property type="project" value="TreeGrafter"/>
</dbReference>